<dbReference type="PANTHER" id="PTHR43808:SF9">
    <property type="entry name" value="BLL0789 PROTEIN"/>
    <property type="match status" value="1"/>
</dbReference>
<keyword evidence="1" id="KW-0479">Metal-binding</keyword>
<keyword evidence="5" id="KW-1185">Reference proteome</keyword>
<dbReference type="InterPro" id="IPR011650">
    <property type="entry name" value="Peptidase_M20_dimer"/>
</dbReference>
<dbReference type="GO" id="GO:0046872">
    <property type="term" value="F:metal ion binding"/>
    <property type="evidence" value="ECO:0007669"/>
    <property type="project" value="UniProtKB-KW"/>
</dbReference>
<protein>
    <submittedName>
        <fullName evidence="4">Glutamate carboxypeptidase</fullName>
    </submittedName>
</protein>
<dbReference type="Gene3D" id="3.40.630.10">
    <property type="entry name" value="Zn peptidases"/>
    <property type="match status" value="1"/>
</dbReference>
<evidence type="ECO:0000259" key="3">
    <source>
        <dbReference type="Pfam" id="PF07687"/>
    </source>
</evidence>
<dbReference type="InterPro" id="IPR036264">
    <property type="entry name" value="Bact_exopeptidase_dim_dom"/>
</dbReference>
<dbReference type="PANTHER" id="PTHR43808">
    <property type="entry name" value="ACETYLORNITHINE DEACETYLASE"/>
    <property type="match status" value="1"/>
</dbReference>
<dbReference type="AlphaFoldDB" id="A0A1H9NCQ1"/>
<dbReference type="EMBL" id="FOFG01000015">
    <property type="protein sequence ID" value="SER33537.1"/>
    <property type="molecule type" value="Genomic_DNA"/>
</dbReference>
<evidence type="ECO:0000256" key="1">
    <source>
        <dbReference type="ARBA" id="ARBA00022723"/>
    </source>
</evidence>
<sequence>MRAFGPGVADMKAGLVMNAFVLAAFARHGGAELPLVGLFTGDEEIGSPGSRPIIEREGKGAYCVFNAEPGRISGNVVTGRRGGIFFRCDIKGKAAHAGLNFEDGHSAILALARKIEAWMALPKRFPGTTTNVGTVAGGQSVNTVAPNATCDIDLRYENLAEREALIGAIEAIATETSVEGTSAKIRILGEFMPMRQTPEAKRLFDLYVASAREVGLEVGGEFTRSCADSGLTAAMGAPTLCATGPVGGKAHSPDEYLELATLIPRASALARTLAVIRAEG</sequence>
<dbReference type="Pfam" id="PF07687">
    <property type="entry name" value="M20_dimer"/>
    <property type="match status" value="1"/>
</dbReference>
<keyword evidence="4" id="KW-0645">Protease</keyword>
<evidence type="ECO:0000313" key="5">
    <source>
        <dbReference type="Proteomes" id="UP000199647"/>
    </source>
</evidence>
<keyword evidence="2" id="KW-0378">Hydrolase</keyword>
<dbReference type="SUPFAM" id="SSF55031">
    <property type="entry name" value="Bacterial exopeptidase dimerisation domain"/>
    <property type="match status" value="1"/>
</dbReference>
<keyword evidence="4" id="KW-0121">Carboxypeptidase</keyword>
<dbReference type="InterPro" id="IPR050072">
    <property type="entry name" value="Peptidase_M20A"/>
</dbReference>
<dbReference type="SUPFAM" id="SSF53187">
    <property type="entry name" value="Zn-dependent exopeptidases"/>
    <property type="match status" value="1"/>
</dbReference>
<dbReference type="STRING" id="1855383.SAMN05216548_11579"/>
<feature type="domain" description="Peptidase M20 dimerisation" evidence="3">
    <location>
        <begin position="78"/>
        <end position="179"/>
    </location>
</feature>
<accession>A0A1H9NCQ1</accession>
<reference evidence="4 5" key="1">
    <citation type="submission" date="2016-10" db="EMBL/GenBank/DDBJ databases">
        <authorList>
            <person name="de Groot N.N."/>
        </authorList>
    </citation>
    <scope>NUCLEOTIDE SEQUENCE [LARGE SCALE GENOMIC DNA]</scope>
    <source>
        <strain evidence="4 5">A52C2</strain>
    </source>
</reference>
<dbReference type="GO" id="GO:0004180">
    <property type="term" value="F:carboxypeptidase activity"/>
    <property type="evidence" value="ECO:0007669"/>
    <property type="project" value="UniProtKB-KW"/>
</dbReference>
<dbReference type="RefSeq" id="WP_238858395.1">
    <property type="nucleotide sequence ID" value="NZ_FOFG01000015.1"/>
</dbReference>
<organism evidence="4 5">
    <name type="scientific">Faunimonas pinastri</name>
    <dbReference type="NCBI Taxonomy" id="1855383"/>
    <lineage>
        <taxon>Bacteria</taxon>
        <taxon>Pseudomonadati</taxon>
        <taxon>Pseudomonadota</taxon>
        <taxon>Alphaproteobacteria</taxon>
        <taxon>Hyphomicrobiales</taxon>
        <taxon>Afifellaceae</taxon>
        <taxon>Faunimonas</taxon>
    </lineage>
</organism>
<proteinExistence type="predicted"/>
<evidence type="ECO:0000313" key="4">
    <source>
        <dbReference type="EMBL" id="SER33537.1"/>
    </source>
</evidence>
<dbReference type="Pfam" id="PF01546">
    <property type="entry name" value="Peptidase_M20"/>
    <property type="match status" value="1"/>
</dbReference>
<dbReference type="InterPro" id="IPR002933">
    <property type="entry name" value="Peptidase_M20"/>
</dbReference>
<name>A0A1H9NCQ1_9HYPH</name>
<dbReference type="Proteomes" id="UP000199647">
    <property type="component" value="Unassembled WGS sequence"/>
</dbReference>
<evidence type="ECO:0000256" key="2">
    <source>
        <dbReference type="ARBA" id="ARBA00022801"/>
    </source>
</evidence>
<dbReference type="Gene3D" id="3.30.70.360">
    <property type="match status" value="1"/>
</dbReference>
<gene>
    <name evidence="4" type="ORF">SAMN05216548_11579</name>
</gene>